<sequence>MDQRQNDFLNKKVESLTLNSDLIELLTFHGYHTLGDVLEKEVSYLRNRNGLTLHDELELYKIVNEYGLMELWKG</sequence>
<evidence type="ECO:0000313" key="1">
    <source>
        <dbReference type="EMBL" id="TWI85856.1"/>
    </source>
</evidence>
<evidence type="ECO:0008006" key="3">
    <source>
        <dbReference type="Google" id="ProtNLM"/>
    </source>
</evidence>
<dbReference type="AlphaFoldDB" id="A0A562SYT0"/>
<evidence type="ECO:0000313" key="2">
    <source>
        <dbReference type="Proteomes" id="UP000316167"/>
    </source>
</evidence>
<dbReference type="RefSeq" id="WP_144884949.1">
    <property type="nucleotide sequence ID" value="NZ_VLLE01000002.1"/>
</dbReference>
<accession>A0A562SYT0</accession>
<name>A0A562SYT0_9BACT</name>
<keyword evidence="2" id="KW-1185">Reference proteome</keyword>
<dbReference type="Proteomes" id="UP000316167">
    <property type="component" value="Unassembled WGS sequence"/>
</dbReference>
<protein>
    <recommendedName>
        <fullName evidence="3">RNA polymerase alpha subunit</fullName>
    </recommendedName>
</protein>
<reference evidence="1 2" key="1">
    <citation type="journal article" date="2015" name="Stand. Genomic Sci.">
        <title>Genomic Encyclopedia of Bacterial and Archaeal Type Strains, Phase III: the genomes of soil and plant-associated and newly described type strains.</title>
        <authorList>
            <person name="Whitman W.B."/>
            <person name="Woyke T."/>
            <person name="Klenk H.P."/>
            <person name="Zhou Y."/>
            <person name="Lilburn T.G."/>
            <person name="Beck B.J."/>
            <person name="De Vos P."/>
            <person name="Vandamme P."/>
            <person name="Eisen J.A."/>
            <person name="Garrity G."/>
            <person name="Hugenholtz P."/>
            <person name="Kyrpides N.C."/>
        </authorList>
    </citation>
    <scope>NUCLEOTIDE SEQUENCE [LARGE SCALE GENOMIC DNA]</scope>
    <source>
        <strain evidence="1 2">CGMCC 1.7271</strain>
    </source>
</reference>
<gene>
    <name evidence="1" type="ORF">IQ13_1025</name>
</gene>
<comment type="caution">
    <text evidence="1">The sequence shown here is derived from an EMBL/GenBank/DDBJ whole genome shotgun (WGS) entry which is preliminary data.</text>
</comment>
<organism evidence="1 2">
    <name type="scientific">Lacibacter cauensis</name>
    <dbReference type="NCBI Taxonomy" id="510947"/>
    <lineage>
        <taxon>Bacteria</taxon>
        <taxon>Pseudomonadati</taxon>
        <taxon>Bacteroidota</taxon>
        <taxon>Chitinophagia</taxon>
        <taxon>Chitinophagales</taxon>
        <taxon>Chitinophagaceae</taxon>
        <taxon>Lacibacter</taxon>
    </lineage>
</organism>
<dbReference type="SUPFAM" id="SSF47789">
    <property type="entry name" value="C-terminal domain of RNA polymerase alpha subunit"/>
    <property type="match status" value="1"/>
</dbReference>
<proteinExistence type="predicted"/>
<dbReference type="EMBL" id="VLLE01000002">
    <property type="protein sequence ID" value="TWI85856.1"/>
    <property type="molecule type" value="Genomic_DNA"/>
</dbReference>